<evidence type="ECO:0000256" key="2">
    <source>
        <dbReference type="ARBA" id="ARBA00005988"/>
    </source>
</evidence>
<feature type="signal peptide" evidence="12">
    <location>
        <begin position="1"/>
        <end position="15"/>
    </location>
</feature>
<dbReference type="Proteomes" id="UP000677054">
    <property type="component" value="Unassembled WGS sequence"/>
</dbReference>
<dbReference type="FunFam" id="3.40.630.10:FF:000001">
    <property type="entry name" value="Carboxypeptidase B"/>
    <property type="match status" value="1"/>
</dbReference>
<name>A0A7R9FS59_9CRUS</name>
<comment type="cofactor">
    <cofactor evidence="1">
        <name>Zn(2+)</name>
        <dbReference type="ChEBI" id="CHEBI:29105"/>
    </cofactor>
</comment>
<dbReference type="SUPFAM" id="SSF54897">
    <property type="entry name" value="Protease propeptides/inhibitors"/>
    <property type="match status" value="1"/>
</dbReference>
<dbReference type="GO" id="GO:0005615">
    <property type="term" value="C:extracellular space"/>
    <property type="evidence" value="ECO:0007669"/>
    <property type="project" value="TreeGrafter"/>
</dbReference>
<evidence type="ECO:0000313" key="15">
    <source>
        <dbReference type="Proteomes" id="UP000677054"/>
    </source>
</evidence>
<keyword evidence="3" id="KW-0121">Carboxypeptidase</keyword>
<evidence type="ECO:0000256" key="8">
    <source>
        <dbReference type="ARBA" id="ARBA00022833"/>
    </source>
</evidence>
<dbReference type="EMBL" id="LR904700">
    <property type="protein sequence ID" value="CAD7253032.1"/>
    <property type="molecule type" value="Genomic_DNA"/>
</dbReference>
<dbReference type="PRINTS" id="PR00765">
    <property type="entry name" value="CRBOXYPTASEA"/>
</dbReference>
<evidence type="ECO:0000256" key="3">
    <source>
        <dbReference type="ARBA" id="ARBA00022645"/>
    </source>
</evidence>
<sequence length="407" mass="46591">MKQLVLLLLAVFAAAERKRYDGYQVKRVFPKDSVGLEHLAQMRLDIRLDFWTEVRKPSTDIMVPPEVVEELEGRLGELDLPFLTIIRDVQKLSDEQKVAEPNEDGTPRAMDWTSYHRLVDIHGYLDQLAEDYPDMVTVMSIGSSFENRDMKLVKVSTGTASQKMWIDGGIHAREWISPAVVTYILRELVENYEENRDVVDLFDWYLLPVHNPDGYEYSHTNERYWRKTRSVTESSCRGVDPNRNWDFHWMESGASQNPCSEIYAGPIPFSESETSSVAEFLLDENADRTFQGFLTVHSYGQYWLCPWGYDAIYPEDYDLLEEAGMMGVDAIEAVFGTDYIFDTSAIGLSPAAGGSDDWAKGVGEIQYSYTLELRDTGFWGFELPASQIIPTGQETWEGVKAFARYFQ</sequence>
<reference evidence="14" key="1">
    <citation type="submission" date="2020-11" db="EMBL/GenBank/DDBJ databases">
        <authorList>
            <person name="Tran Van P."/>
        </authorList>
    </citation>
    <scope>NUCLEOTIDE SEQUENCE</scope>
</reference>
<dbReference type="InterPro" id="IPR000834">
    <property type="entry name" value="Peptidase_M14"/>
</dbReference>
<gene>
    <name evidence="14" type="ORF">DSTB1V02_LOCUS12783</name>
</gene>
<dbReference type="OrthoDB" id="3626597at2759"/>
<evidence type="ECO:0000259" key="13">
    <source>
        <dbReference type="PROSITE" id="PS52035"/>
    </source>
</evidence>
<dbReference type="InterPro" id="IPR003146">
    <property type="entry name" value="M14A_act_pep"/>
</dbReference>
<evidence type="ECO:0000256" key="11">
    <source>
        <dbReference type="PROSITE-ProRule" id="PRU01379"/>
    </source>
</evidence>
<feature type="domain" description="Peptidase M14" evidence="13">
    <location>
        <begin position="114"/>
        <end position="406"/>
    </location>
</feature>
<evidence type="ECO:0000256" key="5">
    <source>
        <dbReference type="ARBA" id="ARBA00022723"/>
    </source>
</evidence>
<evidence type="ECO:0000256" key="4">
    <source>
        <dbReference type="ARBA" id="ARBA00022670"/>
    </source>
</evidence>
<dbReference type="GO" id="GO:0004181">
    <property type="term" value="F:metallocarboxypeptidase activity"/>
    <property type="evidence" value="ECO:0007669"/>
    <property type="project" value="InterPro"/>
</dbReference>
<keyword evidence="5" id="KW-0479">Metal-binding</keyword>
<feature type="active site" description="Proton donor/acceptor" evidence="11">
    <location>
        <position position="372"/>
    </location>
</feature>
<dbReference type="EMBL" id="CAJPEV010005183">
    <property type="protein sequence ID" value="CAG0902861.1"/>
    <property type="molecule type" value="Genomic_DNA"/>
</dbReference>
<evidence type="ECO:0000256" key="6">
    <source>
        <dbReference type="ARBA" id="ARBA00022729"/>
    </source>
</evidence>
<proteinExistence type="inferred from homology"/>
<dbReference type="SMART" id="SM00631">
    <property type="entry name" value="Zn_pept"/>
    <property type="match status" value="1"/>
</dbReference>
<evidence type="ECO:0000256" key="10">
    <source>
        <dbReference type="ARBA" id="ARBA00023157"/>
    </source>
</evidence>
<evidence type="ECO:0000256" key="1">
    <source>
        <dbReference type="ARBA" id="ARBA00001947"/>
    </source>
</evidence>
<dbReference type="InterPro" id="IPR036990">
    <property type="entry name" value="M14A-like_propep"/>
</dbReference>
<dbReference type="Pfam" id="PF00246">
    <property type="entry name" value="Peptidase_M14"/>
    <property type="match status" value="1"/>
</dbReference>
<accession>A0A7R9FS59</accession>
<evidence type="ECO:0000256" key="7">
    <source>
        <dbReference type="ARBA" id="ARBA00022801"/>
    </source>
</evidence>
<dbReference type="SUPFAM" id="SSF53187">
    <property type="entry name" value="Zn-dependent exopeptidases"/>
    <property type="match status" value="1"/>
</dbReference>
<keyword evidence="6 12" id="KW-0732">Signal</keyword>
<dbReference type="GO" id="GO:0006508">
    <property type="term" value="P:proteolysis"/>
    <property type="evidence" value="ECO:0007669"/>
    <property type="project" value="UniProtKB-KW"/>
</dbReference>
<organism evidence="14">
    <name type="scientific">Darwinula stevensoni</name>
    <dbReference type="NCBI Taxonomy" id="69355"/>
    <lineage>
        <taxon>Eukaryota</taxon>
        <taxon>Metazoa</taxon>
        <taxon>Ecdysozoa</taxon>
        <taxon>Arthropoda</taxon>
        <taxon>Crustacea</taxon>
        <taxon>Oligostraca</taxon>
        <taxon>Ostracoda</taxon>
        <taxon>Podocopa</taxon>
        <taxon>Podocopida</taxon>
        <taxon>Darwinulocopina</taxon>
        <taxon>Darwinuloidea</taxon>
        <taxon>Darwinulidae</taxon>
        <taxon>Darwinula</taxon>
    </lineage>
</organism>
<dbReference type="PANTHER" id="PTHR11705">
    <property type="entry name" value="PROTEASE FAMILY M14 CARBOXYPEPTIDASE A,B"/>
    <property type="match status" value="1"/>
</dbReference>
<dbReference type="AlphaFoldDB" id="A0A7R9FS59"/>
<feature type="chain" id="PRO_5036403161" description="Peptidase M14 domain-containing protein" evidence="12">
    <location>
        <begin position="16"/>
        <end position="407"/>
    </location>
</feature>
<dbReference type="PANTHER" id="PTHR11705:SF91">
    <property type="entry name" value="FI01817P-RELATED"/>
    <property type="match status" value="1"/>
</dbReference>
<keyword evidence="7" id="KW-0378">Hydrolase</keyword>
<dbReference type="Gene3D" id="3.40.630.10">
    <property type="entry name" value="Zn peptidases"/>
    <property type="match status" value="1"/>
</dbReference>
<keyword evidence="4" id="KW-0645">Protease</keyword>
<keyword evidence="8" id="KW-0862">Zinc</keyword>
<comment type="similarity">
    <text evidence="2 11">Belongs to the peptidase M14 family.</text>
</comment>
<keyword evidence="15" id="KW-1185">Reference proteome</keyword>
<evidence type="ECO:0000313" key="14">
    <source>
        <dbReference type="EMBL" id="CAD7253032.1"/>
    </source>
</evidence>
<dbReference type="GO" id="GO:0008270">
    <property type="term" value="F:zinc ion binding"/>
    <property type="evidence" value="ECO:0007669"/>
    <property type="project" value="InterPro"/>
</dbReference>
<dbReference type="Pfam" id="PF02244">
    <property type="entry name" value="Propep_M14"/>
    <property type="match status" value="1"/>
</dbReference>
<dbReference type="CDD" id="cd03860">
    <property type="entry name" value="M14_CP_A-B_like"/>
    <property type="match status" value="1"/>
</dbReference>
<protein>
    <recommendedName>
        <fullName evidence="13">Peptidase M14 domain-containing protein</fullName>
    </recommendedName>
</protein>
<dbReference type="Gene3D" id="3.30.70.340">
    <property type="entry name" value="Metallocarboxypeptidase-like"/>
    <property type="match status" value="1"/>
</dbReference>
<evidence type="ECO:0000256" key="9">
    <source>
        <dbReference type="ARBA" id="ARBA00023049"/>
    </source>
</evidence>
<evidence type="ECO:0000256" key="12">
    <source>
        <dbReference type="SAM" id="SignalP"/>
    </source>
</evidence>
<keyword evidence="9" id="KW-0482">Metalloprotease</keyword>
<keyword evidence="10" id="KW-1015">Disulfide bond</keyword>
<dbReference type="PROSITE" id="PS52035">
    <property type="entry name" value="PEPTIDASE_M14"/>
    <property type="match status" value="1"/>
</dbReference>